<dbReference type="RefSeq" id="WP_378114058.1">
    <property type="nucleotide sequence ID" value="NZ_JBHSNC010000057.1"/>
</dbReference>
<accession>A0ABW0R5S3</accession>
<feature type="transmembrane region" description="Helical" evidence="7">
    <location>
        <begin position="101"/>
        <end position="125"/>
    </location>
</feature>
<keyword evidence="2 7" id="KW-0813">Transport</keyword>
<evidence type="ECO:0000256" key="7">
    <source>
        <dbReference type="RuleBase" id="RU363032"/>
    </source>
</evidence>
<evidence type="ECO:0000313" key="9">
    <source>
        <dbReference type="EMBL" id="MFC5532088.1"/>
    </source>
</evidence>
<feature type="transmembrane region" description="Helical" evidence="7">
    <location>
        <begin position="228"/>
        <end position="247"/>
    </location>
</feature>
<name>A0ABW0R5S3_9BACL</name>
<feature type="transmembrane region" description="Helical" evidence="7">
    <location>
        <begin position="203"/>
        <end position="222"/>
    </location>
</feature>
<proteinExistence type="inferred from homology"/>
<dbReference type="InterPro" id="IPR035906">
    <property type="entry name" value="MetI-like_sf"/>
</dbReference>
<comment type="caution">
    <text evidence="9">The sequence shown here is derived from an EMBL/GenBank/DDBJ whole genome shotgun (WGS) entry which is preliminary data.</text>
</comment>
<evidence type="ECO:0000256" key="1">
    <source>
        <dbReference type="ARBA" id="ARBA00004651"/>
    </source>
</evidence>
<reference evidence="10" key="1">
    <citation type="journal article" date="2019" name="Int. J. Syst. Evol. Microbiol.">
        <title>The Global Catalogue of Microorganisms (GCM) 10K type strain sequencing project: providing services to taxonomists for standard genome sequencing and annotation.</title>
        <authorList>
            <consortium name="The Broad Institute Genomics Platform"/>
            <consortium name="The Broad Institute Genome Sequencing Center for Infectious Disease"/>
            <person name="Wu L."/>
            <person name="Ma J."/>
        </authorList>
    </citation>
    <scope>NUCLEOTIDE SEQUENCE [LARGE SCALE GENOMIC DNA]</scope>
    <source>
        <strain evidence="10">CGMCC 1.18578</strain>
    </source>
</reference>
<organism evidence="9 10">
    <name type="scientific">Cohnella yongneupensis</name>
    <dbReference type="NCBI Taxonomy" id="425006"/>
    <lineage>
        <taxon>Bacteria</taxon>
        <taxon>Bacillati</taxon>
        <taxon>Bacillota</taxon>
        <taxon>Bacilli</taxon>
        <taxon>Bacillales</taxon>
        <taxon>Paenibacillaceae</taxon>
        <taxon>Cohnella</taxon>
    </lineage>
</organism>
<feature type="transmembrane region" description="Helical" evidence="7">
    <location>
        <begin position="137"/>
        <end position="157"/>
    </location>
</feature>
<dbReference type="PANTHER" id="PTHR30151">
    <property type="entry name" value="ALKANE SULFONATE ABC TRANSPORTER-RELATED, MEMBRANE SUBUNIT"/>
    <property type="match status" value="1"/>
</dbReference>
<evidence type="ECO:0000256" key="2">
    <source>
        <dbReference type="ARBA" id="ARBA00022448"/>
    </source>
</evidence>
<dbReference type="PANTHER" id="PTHR30151:SF38">
    <property type="entry name" value="ALIPHATIC SULFONATES TRANSPORT PERMEASE PROTEIN SSUC-RELATED"/>
    <property type="match status" value="1"/>
</dbReference>
<keyword evidence="4 7" id="KW-0812">Transmembrane</keyword>
<dbReference type="SUPFAM" id="SSF161098">
    <property type="entry name" value="MetI-like"/>
    <property type="match status" value="1"/>
</dbReference>
<evidence type="ECO:0000256" key="3">
    <source>
        <dbReference type="ARBA" id="ARBA00022475"/>
    </source>
</evidence>
<dbReference type="Gene3D" id="1.10.3720.10">
    <property type="entry name" value="MetI-like"/>
    <property type="match status" value="1"/>
</dbReference>
<sequence length="293" mass="31842">MSIEQAEIRLPQAPATTLPPPANAAAPVKKDRSQAYARWKTLGFDFAIGAVIPVLLLVLWQWSAAQGWTNPLFLPSPEATADTFGALISSGELFHHLGISVWRALIGFLIGGSLGLLVGLLAGLSRKAEYVLDPSMQMLRMIPHLAVAPLIILWFGFGEQSKIVIIAIGAFFPLYVNTFMAIRNVDNKLFDVAKVLAFSRARLLLRLVIPAALPGILLGVRLSLALSWIGLVVAELIGSQSGIGFLINLGKQTSVTEDIYVGVLVFAIVGKLVDSLVRLLERKLLHWRESYEG</sequence>
<evidence type="ECO:0000259" key="8">
    <source>
        <dbReference type="PROSITE" id="PS50928"/>
    </source>
</evidence>
<evidence type="ECO:0000313" key="10">
    <source>
        <dbReference type="Proteomes" id="UP001596108"/>
    </source>
</evidence>
<feature type="transmembrane region" description="Helical" evidence="7">
    <location>
        <begin position="163"/>
        <end position="182"/>
    </location>
</feature>
<protein>
    <submittedName>
        <fullName evidence="9">ABC transporter permease</fullName>
    </submittedName>
</protein>
<keyword evidence="5 7" id="KW-1133">Transmembrane helix</keyword>
<feature type="domain" description="ABC transmembrane type-1" evidence="8">
    <location>
        <begin position="97"/>
        <end position="281"/>
    </location>
</feature>
<dbReference type="CDD" id="cd06261">
    <property type="entry name" value="TM_PBP2"/>
    <property type="match status" value="1"/>
</dbReference>
<keyword evidence="3" id="KW-1003">Cell membrane</keyword>
<dbReference type="EMBL" id="JBHSNC010000057">
    <property type="protein sequence ID" value="MFC5532088.1"/>
    <property type="molecule type" value="Genomic_DNA"/>
</dbReference>
<evidence type="ECO:0000256" key="6">
    <source>
        <dbReference type="ARBA" id="ARBA00023136"/>
    </source>
</evidence>
<dbReference type="Pfam" id="PF00528">
    <property type="entry name" value="BPD_transp_1"/>
    <property type="match status" value="1"/>
</dbReference>
<evidence type="ECO:0000256" key="4">
    <source>
        <dbReference type="ARBA" id="ARBA00022692"/>
    </source>
</evidence>
<dbReference type="InterPro" id="IPR000515">
    <property type="entry name" value="MetI-like"/>
</dbReference>
<keyword evidence="6 7" id="KW-0472">Membrane</keyword>
<feature type="transmembrane region" description="Helical" evidence="7">
    <location>
        <begin position="42"/>
        <end position="62"/>
    </location>
</feature>
<keyword evidence="10" id="KW-1185">Reference proteome</keyword>
<gene>
    <name evidence="9" type="ORF">ACFPQ4_21940</name>
</gene>
<evidence type="ECO:0000256" key="5">
    <source>
        <dbReference type="ARBA" id="ARBA00022989"/>
    </source>
</evidence>
<feature type="transmembrane region" description="Helical" evidence="7">
    <location>
        <begin position="259"/>
        <end position="280"/>
    </location>
</feature>
<dbReference type="PROSITE" id="PS50928">
    <property type="entry name" value="ABC_TM1"/>
    <property type="match status" value="1"/>
</dbReference>
<comment type="similarity">
    <text evidence="7">Belongs to the binding-protein-dependent transport system permease family.</text>
</comment>
<dbReference type="Proteomes" id="UP001596108">
    <property type="component" value="Unassembled WGS sequence"/>
</dbReference>
<comment type="subcellular location">
    <subcellularLocation>
        <location evidence="1 7">Cell membrane</location>
        <topology evidence="1 7">Multi-pass membrane protein</topology>
    </subcellularLocation>
</comment>